<dbReference type="GO" id="GO:0016740">
    <property type="term" value="F:transferase activity"/>
    <property type="evidence" value="ECO:0007669"/>
    <property type="project" value="UniProtKB-KW"/>
</dbReference>
<dbReference type="Proteomes" id="UP000283829">
    <property type="component" value="Unassembled WGS sequence"/>
</dbReference>
<gene>
    <name evidence="1" type="ORF">COI09_00110</name>
</gene>
<protein>
    <submittedName>
        <fullName evidence="1">Glycosyl transferase family 1</fullName>
    </submittedName>
</protein>
<reference evidence="1 2" key="1">
    <citation type="submission" date="2017-09" db="EMBL/GenBank/DDBJ databases">
        <title>Phenotypic and genotypic characterization of Colombian isolates of Neisseria meningitidis recovered from invasive disease.</title>
        <authorList>
            <person name="Duarte C."/>
            <person name="Gabastou J.M."/>
            <person name="Moreno J."/>
        </authorList>
    </citation>
    <scope>NUCLEOTIDE SEQUENCE [LARGE SCALE GENOMIC DNA]</scope>
    <source>
        <strain evidence="1 2">INS-Nm1124</strain>
    </source>
</reference>
<comment type="caution">
    <text evidence="1">The sequence shown here is derived from an EMBL/GenBank/DDBJ whole genome shotgun (WGS) entry which is preliminary data.</text>
</comment>
<proteinExistence type="predicted"/>
<name>A0A1V3SPM2_NEIME</name>
<keyword evidence="1" id="KW-0808">Transferase</keyword>
<dbReference type="AlphaFoldDB" id="A0A1V3SPM2"/>
<evidence type="ECO:0000313" key="1">
    <source>
        <dbReference type="EMBL" id="RQJ68866.1"/>
    </source>
</evidence>
<accession>A0A1V3SPM2</accession>
<organism evidence="1 2">
    <name type="scientific">Neisseria meningitidis</name>
    <dbReference type="NCBI Taxonomy" id="487"/>
    <lineage>
        <taxon>Bacteria</taxon>
        <taxon>Pseudomonadati</taxon>
        <taxon>Pseudomonadota</taxon>
        <taxon>Betaproteobacteria</taxon>
        <taxon>Neisseriales</taxon>
        <taxon>Neisseriaceae</taxon>
        <taxon>Neisseria</taxon>
    </lineage>
</organism>
<sequence length="58" mass="6640">MFHFGFSSFVVRCSFSLFPNKLPYKFLYTRISGLKSNAAYRFSFLVSAGVLPKYCLNA</sequence>
<evidence type="ECO:0000313" key="2">
    <source>
        <dbReference type="Proteomes" id="UP000283829"/>
    </source>
</evidence>
<dbReference type="EMBL" id="NWXB01000001">
    <property type="protein sequence ID" value="RQJ68866.1"/>
    <property type="molecule type" value="Genomic_DNA"/>
</dbReference>